<protein>
    <submittedName>
        <fullName evidence="1">Uncharacterized protein</fullName>
    </submittedName>
</protein>
<reference evidence="1" key="1">
    <citation type="journal article" date="2003" name="Infect. Immun.">
        <title>Transfer region of pO113 from enterohemorrhagic Escherichia coli: similarity with R64 and identification of a novel plasmid-encoded autotransporter, EpeA.</title>
        <authorList>
            <person name="Leyton D.L."/>
            <person name="Sloan J."/>
            <person name="Hill R.E."/>
            <person name="Doughty S."/>
            <person name="Hartland E.L."/>
        </authorList>
    </citation>
    <scope>NUCLEOTIDE SEQUENCE</scope>
    <source>
        <strain evidence="1">EH41</strain>
        <plasmid evidence="1">pO113</plasmid>
    </source>
</reference>
<organism evidence="1">
    <name type="scientific">Escherichia coli</name>
    <dbReference type="NCBI Taxonomy" id="562"/>
    <lineage>
        <taxon>Bacteria</taxon>
        <taxon>Pseudomonadati</taxon>
        <taxon>Pseudomonadota</taxon>
        <taxon>Gammaproteobacteria</taxon>
        <taxon>Enterobacterales</taxon>
        <taxon>Enterobacteriaceae</taxon>
        <taxon>Escherichia</taxon>
    </lineage>
</organism>
<sequence>MTSFGFTSPLISNPMPAFAPAPIRLVVAAAPGNSGHTIALPIAATAVSHETGVPPLHASLIAVCCSSCHFSAVPALFASAAASTCASELFSTTKIPIITYELFVNGHQKSRRPNRLVHLIN</sequence>
<dbReference type="EMBL" id="AY258503">
    <property type="protein sequence ID" value="AAZ76517.1"/>
    <property type="molecule type" value="Genomic_DNA"/>
</dbReference>
<name>Q3ZTY4_ECOLX</name>
<keyword evidence="1" id="KW-0614">Plasmid</keyword>
<geneLocation type="plasmid" evidence="1">
    <name>pO113</name>
</geneLocation>
<dbReference type="AlphaFoldDB" id="Q3ZTY4"/>
<reference evidence="1" key="2">
    <citation type="submission" date="2004-08" db="EMBL/GenBank/DDBJ databases">
        <authorList>
            <person name="Sloan J."/>
            <person name="Bulach D.M."/>
            <person name="Hartland E.L."/>
        </authorList>
    </citation>
    <scope>NUCLEOTIDE SEQUENCE</scope>
    <source>
        <strain evidence="1">EH41</strain>
        <plasmid evidence="1">pO113</plasmid>
    </source>
</reference>
<gene>
    <name evidence="1" type="ORF">LH0170</name>
</gene>
<evidence type="ECO:0000313" key="1">
    <source>
        <dbReference type="EMBL" id="AAZ76517.1"/>
    </source>
</evidence>
<accession>Q3ZTY4</accession>
<proteinExistence type="predicted"/>